<feature type="transmembrane region" description="Helical" evidence="1">
    <location>
        <begin position="82"/>
        <end position="103"/>
    </location>
</feature>
<comment type="caution">
    <text evidence="2">The sequence shown here is derived from an EMBL/GenBank/DDBJ whole genome shotgun (WGS) entry which is preliminary data.</text>
</comment>
<organism evidence="2 3">
    <name type="scientific">Parapusillimonas granuli</name>
    <dbReference type="NCBI Taxonomy" id="380911"/>
    <lineage>
        <taxon>Bacteria</taxon>
        <taxon>Pseudomonadati</taxon>
        <taxon>Pseudomonadota</taxon>
        <taxon>Betaproteobacteria</taxon>
        <taxon>Burkholderiales</taxon>
        <taxon>Alcaligenaceae</taxon>
        <taxon>Parapusillimonas</taxon>
    </lineage>
</organism>
<evidence type="ECO:0000313" key="3">
    <source>
        <dbReference type="Proteomes" id="UP000559809"/>
    </source>
</evidence>
<keyword evidence="1" id="KW-1133">Transmembrane helix</keyword>
<gene>
    <name evidence="2" type="ORF">H0A72_03155</name>
</gene>
<keyword evidence="1" id="KW-0472">Membrane</keyword>
<dbReference type="EMBL" id="JACCEM010000002">
    <property type="protein sequence ID" value="NYT48301.1"/>
    <property type="molecule type" value="Genomic_DNA"/>
</dbReference>
<dbReference type="Pfam" id="PF10754">
    <property type="entry name" value="DUF2569"/>
    <property type="match status" value="1"/>
</dbReference>
<proteinExistence type="predicted"/>
<accession>A0A853G0E5</accession>
<keyword evidence="1" id="KW-0812">Transmembrane</keyword>
<feature type="transmembrane region" description="Helical" evidence="1">
    <location>
        <begin position="144"/>
        <end position="164"/>
    </location>
</feature>
<sequence>MGFWSLWHFAIFIALTLAAILAGRRRKNSHMAGYGGWLIVLSVFLIFWAMQELAEFYRVRREIAVLVPSALQSPDYLEYTRYALGLAWLEAFLLIGAAAMLTLNRHRRAVHWTIAAVWIAGPVAALTEFALAESYFGDYLLEDDYSAMAATMLFATVWTCYLLASARVKNTYT</sequence>
<dbReference type="RefSeq" id="WP_180153620.1">
    <property type="nucleotide sequence ID" value="NZ_JACCEM010000002.1"/>
</dbReference>
<protein>
    <submittedName>
        <fullName evidence="2">DUF2569 family protein</fullName>
    </submittedName>
</protein>
<dbReference type="Proteomes" id="UP000559809">
    <property type="component" value="Unassembled WGS sequence"/>
</dbReference>
<evidence type="ECO:0000313" key="2">
    <source>
        <dbReference type="EMBL" id="NYT48301.1"/>
    </source>
</evidence>
<feature type="transmembrane region" description="Helical" evidence="1">
    <location>
        <begin position="110"/>
        <end position="132"/>
    </location>
</feature>
<feature type="transmembrane region" description="Helical" evidence="1">
    <location>
        <begin position="6"/>
        <end position="24"/>
    </location>
</feature>
<dbReference type="AlphaFoldDB" id="A0A853G0E5"/>
<keyword evidence="3" id="KW-1185">Reference proteome</keyword>
<reference evidence="2 3" key="1">
    <citation type="submission" date="2020-07" db="EMBL/GenBank/DDBJ databases">
        <title>Taxonomic revisions and descriptions of new bacterial species based on genomic comparisons in the high-G+C-content subgroup of the family Alcaligenaceae.</title>
        <authorList>
            <person name="Szabo A."/>
            <person name="Felfoldi T."/>
        </authorList>
    </citation>
    <scope>NUCLEOTIDE SEQUENCE [LARGE SCALE GENOMIC DNA]</scope>
    <source>
        <strain evidence="2 3">LMG 24012</strain>
    </source>
</reference>
<evidence type="ECO:0000256" key="1">
    <source>
        <dbReference type="SAM" id="Phobius"/>
    </source>
</evidence>
<dbReference type="InterPro" id="IPR019690">
    <property type="entry name" value="DUF2569"/>
</dbReference>
<name>A0A853G0E5_9BURK</name>
<feature type="transmembrane region" description="Helical" evidence="1">
    <location>
        <begin position="31"/>
        <end position="50"/>
    </location>
</feature>